<dbReference type="Pfam" id="PF00097">
    <property type="entry name" value="zf-C3HC4"/>
    <property type="match status" value="1"/>
</dbReference>
<dbReference type="STRING" id="52838.A0A4S8IA58"/>
<dbReference type="Gene3D" id="3.30.40.10">
    <property type="entry name" value="Zinc/RING finger domain, C3HC4 (zinc finger)"/>
    <property type="match status" value="1"/>
</dbReference>
<accession>A0A4S8IA58</accession>
<dbReference type="Proteomes" id="UP000317650">
    <property type="component" value="Chromosome 2"/>
</dbReference>
<keyword evidence="6" id="KW-1185">Reference proteome</keyword>
<keyword evidence="1" id="KW-0479">Metal-binding</keyword>
<dbReference type="InterPro" id="IPR013083">
    <property type="entry name" value="Znf_RING/FYVE/PHD"/>
</dbReference>
<sequence>MVGFGTVETLARLAGETPVFTVECSHAFHFPCIIAHVRSHASLAYPICSTSWCHAPFLSVLCHREDNAPAVK</sequence>
<dbReference type="InterPro" id="IPR018957">
    <property type="entry name" value="Znf_C3HC4_RING-type"/>
</dbReference>
<dbReference type="AlphaFoldDB" id="A0A4S8IA58"/>
<evidence type="ECO:0000313" key="6">
    <source>
        <dbReference type="Proteomes" id="UP000317650"/>
    </source>
</evidence>
<name>A0A4S8IA58_MUSBA</name>
<organism evidence="5 6">
    <name type="scientific">Musa balbisiana</name>
    <name type="common">Banana</name>
    <dbReference type="NCBI Taxonomy" id="52838"/>
    <lineage>
        <taxon>Eukaryota</taxon>
        <taxon>Viridiplantae</taxon>
        <taxon>Streptophyta</taxon>
        <taxon>Embryophyta</taxon>
        <taxon>Tracheophyta</taxon>
        <taxon>Spermatophyta</taxon>
        <taxon>Magnoliopsida</taxon>
        <taxon>Liliopsida</taxon>
        <taxon>Zingiberales</taxon>
        <taxon>Musaceae</taxon>
        <taxon>Musa</taxon>
    </lineage>
</organism>
<evidence type="ECO:0000313" key="5">
    <source>
        <dbReference type="EMBL" id="THU44917.1"/>
    </source>
</evidence>
<evidence type="ECO:0000256" key="3">
    <source>
        <dbReference type="ARBA" id="ARBA00022833"/>
    </source>
</evidence>
<dbReference type="GO" id="GO:0008270">
    <property type="term" value="F:zinc ion binding"/>
    <property type="evidence" value="ECO:0007669"/>
    <property type="project" value="UniProtKB-KW"/>
</dbReference>
<protein>
    <recommendedName>
        <fullName evidence="4">Zinc finger C3HC4 RING-type domain-containing protein</fullName>
    </recommendedName>
</protein>
<dbReference type="EMBL" id="PYDT01000011">
    <property type="protein sequence ID" value="THU44917.1"/>
    <property type="molecule type" value="Genomic_DNA"/>
</dbReference>
<comment type="caution">
    <text evidence="5">The sequence shown here is derived from an EMBL/GenBank/DDBJ whole genome shotgun (WGS) entry which is preliminary data.</text>
</comment>
<evidence type="ECO:0000259" key="4">
    <source>
        <dbReference type="Pfam" id="PF00097"/>
    </source>
</evidence>
<dbReference type="SUPFAM" id="SSF57850">
    <property type="entry name" value="RING/U-box"/>
    <property type="match status" value="1"/>
</dbReference>
<keyword evidence="3" id="KW-0862">Zinc</keyword>
<evidence type="ECO:0000256" key="2">
    <source>
        <dbReference type="ARBA" id="ARBA00022771"/>
    </source>
</evidence>
<feature type="domain" description="Zinc finger C3HC4 RING-type" evidence="4">
    <location>
        <begin position="17"/>
        <end position="39"/>
    </location>
</feature>
<evidence type="ECO:0000256" key="1">
    <source>
        <dbReference type="ARBA" id="ARBA00022723"/>
    </source>
</evidence>
<reference evidence="5 6" key="1">
    <citation type="journal article" date="2019" name="Nat. Plants">
        <title>Genome sequencing of Musa balbisiana reveals subgenome evolution and function divergence in polyploid bananas.</title>
        <authorList>
            <person name="Yao X."/>
        </authorList>
    </citation>
    <scope>NUCLEOTIDE SEQUENCE [LARGE SCALE GENOMIC DNA]</scope>
    <source>
        <strain evidence="6">cv. DH-PKW</strain>
        <tissue evidence="5">Leaves</tissue>
    </source>
</reference>
<gene>
    <name evidence="5" type="ORF">C4D60_Mb02t12430</name>
</gene>
<proteinExistence type="predicted"/>
<keyword evidence="2" id="KW-0863">Zinc-finger</keyword>